<keyword evidence="2" id="KW-1185">Reference proteome</keyword>
<protein>
    <submittedName>
        <fullName evidence="1">(Mediterranean fruit fly) hypothetical protein</fullName>
    </submittedName>
</protein>
<reference evidence="1" key="1">
    <citation type="submission" date="2020-11" db="EMBL/GenBank/DDBJ databases">
        <authorList>
            <person name="Whitehead M."/>
        </authorList>
    </citation>
    <scope>NUCLEOTIDE SEQUENCE</scope>
    <source>
        <strain evidence="1">EGII</strain>
    </source>
</reference>
<dbReference type="Proteomes" id="UP000606786">
    <property type="component" value="Unassembled WGS sequence"/>
</dbReference>
<dbReference type="AlphaFoldDB" id="A0A811UXY8"/>
<evidence type="ECO:0000313" key="2">
    <source>
        <dbReference type="Proteomes" id="UP000606786"/>
    </source>
</evidence>
<sequence>MLNAYFFLHTRINIQAHTTLSTSPSAPVLLASLSASPLVSSLVSWLYRLPFDVSCGHCYSKLVLLMPFTSDVVAYFMRPRHSHISPHFDSIRSLSLPLLSLMYGSIWTFFAAYDYMHTYIQGTCS</sequence>
<comment type="caution">
    <text evidence="1">The sequence shown here is derived from an EMBL/GenBank/DDBJ whole genome shotgun (WGS) entry which is preliminary data.</text>
</comment>
<accession>A0A811UXY8</accession>
<evidence type="ECO:0000313" key="1">
    <source>
        <dbReference type="EMBL" id="CAD7003511.1"/>
    </source>
</evidence>
<name>A0A811UXY8_CERCA</name>
<dbReference type="EMBL" id="CAJHJT010000034">
    <property type="protein sequence ID" value="CAD7003511.1"/>
    <property type="molecule type" value="Genomic_DNA"/>
</dbReference>
<organism evidence="1 2">
    <name type="scientific">Ceratitis capitata</name>
    <name type="common">Mediterranean fruit fly</name>
    <name type="synonym">Tephritis capitata</name>
    <dbReference type="NCBI Taxonomy" id="7213"/>
    <lineage>
        <taxon>Eukaryota</taxon>
        <taxon>Metazoa</taxon>
        <taxon>Ecdysozoa</taxon>
        <taxon>Arthropoda</taxon>
        <taxon>Hexapoda</taxon>
        <taxon>Insecta</taxon>
        <taxon>Pterygota</taxon>
        <taxon>Neoptera</taxon>
        <taxon>Endopterygota</taxon>
        <taxon>Diptera</taxon>
        <taxon>Brachycera</taxon>
        <taxon>Muscomorpha</taxon>
        <taxon>Tephritoidea</taxon>
        <taxon>Tephritidae</taxon>
        <taxon>Ceratitis</taxon>
        <taxon>Ceratitis</taxon>
    </lineage>
</organism>
<proteinExistence type="predicted"/>
<gene>
    <name evidence="1" type="ORF">CCAP1982_LOCUS11961</name>
</gene>